<keyword evidence="2" id="KW-1185">Reference proteome</keyword>
<reference evidence="1 2" key="1">
    <citation type="submission" date="2021-06" db="EMBL/GenBank/DDBJ databases">
        <title>Caerostris extrusa draft genome.</title>
        <authorList>
            <person name="Kono N."/>
            <person name="Arakawa K."/>
        </authorList>
    </citation>
    <scope>NUCLEOTIDE SEQUENCE [LARGE SCALE GENOMIC DNA]</scope>
</reference>
<dbReference type="Proteomes" id="UP001054945">
    <property type="component" value="Unassembled WGS sequence"/>
</dbReference>
<sequence>MDEENFAARDIEVYRRTGQTRNYDKATAEIDKIVFSSLTSARKMSLGPAYFPKQIGEIQNLANPKIGTIVEEQDNLAYRLTRGVLL</sequence>
<comment type="caution">
    <text evidence="1">The sequence shown here is derived from an EMBL/GenBank/DDBJ whole genome shotgun (WGS) entry which is preliminary data.</text>
</comment>
<evidence type="ECO:0000313" key="2">
    <source>
        <dbReference type="Proteomes" id="UP001054945"/>
    </source>
</evidence>
<organism evidence="1 2">
    <name type="scientific">Caerostris extrusa</name>
    <name type="common">Bark spider</name>
    <name type="synonym">Caerostris bankana</name>
    <dbReference type="NCBI Taxonomy" id="172846"/>
    <lineage>
        <taxon>Eukaryota</taxon>
        <taxon>Metazoa</taxon>
        <taxon>Ecdysozoa</taxon>
        <taxon>Arthropoda</taxon>
        <taxon>Chelicerata</taxon>
        <taxon>Arachnida</taxon>
        <taxon>Araneae</taxon>
        <taxon>Araneomorphae</taxon>
        <taxon>Entelegynae</taxon>
        <taxon>Araneoidea</taxon>
        <taxon>Araneidae</taxon>
        <taxon>Caerostris</taxon>
    </lineage>
</organism>
<dbReference type="EMBL" id="BPLR01010668">
    <property type="protein sequence ID" value="GIY40839.1"/>
    <property type="molecule type" value="Genomic_DNA"/>
</dbReference>
<gene>
    <name evidence="1" type="ORF">CEXT_665911</name>
</gene>
<dbReference type="AlphaFoldDB" id="A0AAV4T6L5"/>
<evidence type="ECO:0000313" key="1">
    <source>
        <dbReference type="EMBL" id="GIY40839.1"/>
    </source>
</evidence>
<proteinExistence type="predicted"/>
<accession>A0AAV4T6L5</accession>
<protein>
    <submittedName>
        <fullName evidence="1">Uncharacterized protein</fullName>
    </submittedName>
</protein>
<name>A0AAV4T6L5_CAEEX</name>